<feature type="transmembrane region" description="Helical" evidence="7">
    <location>
        <begin position="102"/>
        <end position="124"/>
    </location>
</feature>
<evidence type="ECO:0000313" key="9">
    <source>
        <dbReference type="EMBL" id="MCZ8511560.1"/>
    </source>
</evidence>
<dbReference type="Pfam" id="PF07690">
    <property type="entry name" value="MFS_1"/>
    <property type="match status" value="1"/>
</dbReference>
<feature type="transmembrane region" description="Helical" evidence="7">
    <location>
        <begin position="341"/>
        <end position="362"/>
    </location>
</feature>
<dbReference type="Gene3D" id="1.20.1250.20">
    <property type="entry name" value="MFS general substrate transporter like domains"/>
    <property type="match status" value="2"/>
</dbReference>
<comment type="subcellular location">
    <subcellularLocation>
        <location evidence="1">Cell membrane</location>
        <topology evidence="1">Multi-pass membrane protein</topology>
    </subcellularLocation>
</comment>
<evidence type="ECO:0000256" key="6">
    <source>
        <dbReference type="ARBA" id="ARBA00023136"/>
    </source>
</evidence>
<feature type="transmembrane region" description="Helical" evidence="7">
    <location>
        <begin position="311"/>
        <end position="329"/>
    </location>
</feature>
<feature type="transmembrane region" description="Helical" evidence="7">
    <location>
        <begin position="250"/>
        <end position="270"/>
    </location>
</feature>
<evidence type="ECO:0000256" key="5">
    <source>
        <dbReference type="ARBA" id="ARBA00022989"/>
    </source>
</evidence>
<evidence type="ECO:0000259" key="8">
    <source>
        <dbReference type="PROSITE" id="PS50850"/>
    </source>
</evidence>
<feature type="transmembrane region" description="Helical" evidence="7">
    <location>
        <begin position="78"/>
        <end position="96"/>
    </location>
</feature>
<feature type="transmembrane region" description="Helical" evidence="7">
    <location>
        <begin position="167"/>
        <end position="185"/>
    </location>
</feature>
<keyword evidence="6 7" id="KW-0472">Membrane</keyword>
<evidence type="ECO:0000256" key="3">
    <source>
        <dbReference type="ARBA" id="ARBA00022475"/>
    </source>
</evidence>
<dbReference type="InterPro" id="IPR036259">
    <property type="entry name" value="MFS_trans_sf"/>
</dbReference>
<dbReference type="InterPro" id="IPR011701">
    <property type="entry name" value="MFS"/>
</dbReference>
<organism evidence="9 10">
    <name type="scientific">Paenibacillus gyeongsangnamensis</name>
    <dbReference type="NCBI Taxonomy" id="3388067"/>
    <lineage>
        <taxon>Bacteria</taxon>
        <taxon>Bacillati</taxon>
        <taxon>Bacillota</taxon>
        <taxon>Bacilli</taxon>
        <taxon>Bacillales</taxon>
        <taxon>Paenibacillaceae</taxon>
        <taxon>Paenibacillus</taxon>
    </lineage>
</organism>
<dbReference type="InterPro" id="IPR001958">
    <property type="entry name" value="Tet-R_TetA/multi-R_MdtG-like"/>
</dbReference>
<dbReference type="SUPFAM" id="SSF103473">
    <property type="entry name" value="MFS general substrate transporter"/>
    <property type="match status" value="1"/>
</dbReference>
<feature type="transmembrane region" description="Helical" evidence="7">
    <location>
        <begin position="12"/>
        <end position="34"/>
    </location>
</feature>
<dbReference type="RefSeq" id="WP_269879958.1">
    <property type="nucleotide sequence ID" value="NZ_JAQAGZ010000002.1"/>
</dbReference>
<keyword evidence="4 7" id="KW-0812">Transmembrane</keyword>
<reference evidence="9 10" key="1">
    <citation type="submission" date="2022-12" db="EMBL/GenBank/DDBJ databases">
        <title>Draft genome sequence of Paenibacillus sp. dW9.</title>
        <authorList>
            <person name="Choi E.-W."/>
            <person name="Kim D.-U."/>
        </authorList>
    </citation>
    <scope>NUCLEOTIDE SEQUENCE [LARGE SCALE GENOMIC DNA]</scope>
    <source>
        <strain evidence="10">dW9</strain>
    </source>
</reference>
<evidence type="ECO:0000256" key="4">
    <source>
        <dbReference type="ARBA" id="ARBA00022692"/>
    </source>
</evidence>
<accession>A0ABT4Q3W0</accession>
<feature type="transmembrane region" description="Helical" evidence="7">
    <location>
        <begin position="368"/>
        <end position="386"/>
    </location>
</feature>
<name>A0ABT4Q3W0_9BACL</name>
<dbReference type="PANTHER" id="PTHR43414:SF6">
    <property type="entry name" value="MULTIDRUG RESISTANCE PROTEIN MDTG"/>
    <property type="match status" value="1"/>
</dbReference>
<keyword evidence="3" id="KW-1003">Cell membrane</keyword>
<feature type="domain" description="Major facilitator superfamily (MFS) profile" evidence="8">
    <location>
        <begin position="8"/>
        <end position="394"/>
    </location>
</feature>
<gene>
    <name evidence="9" type="ORF">O9H85_03745</name>
</gene>
<feature type="transmembrane region" description="Helical" evidence="7">
    <location>
        <begin position="46"/>
        <end position="66"/>
    </location>
</feature>
<sequence length="415" mass="45166">MSYSWKRNLFILWIGSFLISAAYSVSIPFMSIFLQDDLGVSDHLEAWTGTIFAVAFLTSALIAPFWGSIADKYGRKLMMLRAGFCLSITYFLYFIVQNPYELFFLRILEGLLAGYIPSAIALIATNTPEKHVGYALGIISTSTAASSIVGPLIGGVVSHWIGPRDTFMVSSIMAFIAFLIALFWVKEPHFKKSSAKRSSVISDLKEAASNQNLILILFLVFLTSTSIMILEPLLTIYVLQLGSSQSSASLNSGIIFSAVGVATLIAAPFWGKFGNKIGDGKVLFIGLLGGGIGNLLQIIFSNLIGFGIIRFVYGLFFAAVFPALNASIVRNTDPGFRGRAFSLNQMANQLGLMLGPVIGGFLATHLSIPIVFLINGILLLIVAILLKTPKFSFYKSSNSMEMDKQNVGVNKIRQN</sequence>
<feature type="transmembrane region" description="Helical" evidence="7">
    <location>
        <begin position="282"/>
        <end position="305"/>
    </location>
</feature>
<evidence type="ECO:0000256" key="7">
    <source>
        <dbReference type="SAM" id="Phobius"/>
    </source>
</evidence>
<evidence type="ECO:0000256" key="1">
    <source>
        <dbReference type="ARBA" id="ARBA00004651"/>
    </source>
</evidence>
<keyword evidence="10" id="KW-1185">Reference proteome</keyword>
<feature type="transmembrane region" description="Helical" evidence="7">
    <location>
        <begin position="136"/>
        <end position="161"/>
    </location>
</feature>
<feature type="transmembrane region" description="Helical" evidence="7">
    <location>
        <begin position="213"/>
        <end position="238"/>
    </location>
</feature>
<proteinExistence type="predicted"/>
<dbReference type="EMBL" id="JAQAGZ010000002">
    <property type="protein sequence ID" value="MCZ8511560.1"/>
    <property type="molecule type" value="Genomic_DNA"/>
</dbReference>
<dbReference type="PRINTS" id="PR01035">
    <property type="entry name" value="TCRTETA"/>
</dbReference>
<comment type="caution">
    <text evidence="9">The sequence shown here is derived from an EMBL/GenBank/DDBJ whole genome shotgun (WGS) entry which is preliminary data.</text>
</comment>
<dbReference type="Proteomes" id="UP001527882">
    <property type="component" value="Unassembled WGS sequence"/>
</dbReference>
<protein>
    <submittedName>
        <fullName evidence="9">MFS transporter</fullName>
    </submittedName>
</protein>
<evidence type="ECO:0000256" key="2">
    <source>
        <dbReference type="ARBA" id="ARBA00022448"/>
    </source>
</evidence>
<evidence type="ECO:0000313" key="10">
    <source>
        <dbReference type="Proteomes" id="UP001527882"/>
    </source>
</evidence>
<dbReference type="PANTHER" id="PTHR43414">
    <property type="entry name" value="MULTIDRUG RESISTANCE PROTEIN MDTG"/>
    <property type="match status" value="1"/>
</dbReference>
<dbReference type="InterPro" id="IPR020846">
    <property type="entry name" value="MFS_dom"/>
</dbReference>
<dbReference type="PROSITE" id="PS50850">
    <property type="entry name" value="MFS"/>
    <property type="match status" value="1"/>
</dbReference>
<keyword evidence="5 7" id="KW-1133">Transmembrane helix</keyword>
<keyword evidence="2" id="KW-0813">Transport</keyword>